<organism evidence="1 2">
    <name type="scientific">Drosophila gunungcola</name>
    <name type="common">fruit fly</name>
    <dbReference type="NCBI Taxonomy" id="103775"/>
    <lineage>
        <taxon>Eukaryota</taxon>
        <taxon>Metazoa</taxon>
        <taxon>Ecdysozoa</taxon>
        <taxon>Arthropoda</taxon>
        <taxon>Hexapoda</taxon>
        <taxon>Insecta</taxon>
        <taxon>Pterygota</taxon>
        <taxon>Neoptera</taxon>
        <taxon>Endopterygota</taxon>
        <taxon>Diptera</taxon>
        <taxon>Brachycera</taxon>
        <taxon>Muscomorpha</taxon>
        <taxon>Ephydroidea</taxon>
        <taxon>Drosophilidae</taxon>
        <taxon>Drosophila</taxon>
        <taxon>Sophophora</taxon>
    </lineage>
</organism>
<comment type="caution">
    <text evidence="1">The sequence shown here is derived from an EMBL/GenBank/DDBJ whole genome shotgun (WGS) entry which is preliminary data.</text>
</comment>
<dbReference type="EMBL" id="JAMKOV010000001">
    <property type="protein sequence ID" value="KAI8044508.1"/>
    <property type="molecule type" value="Genomic_DNA"/>
</dbReference>
<accession>A0A9P9YWR1</accession>
<gene>
    <name evidence="1" type="ORF">M5D96_000677</name>
</gene>
<keyword evidence="2" id="KW-1185">Reference proteome</keyword>
<evidence type="ECO:0000313" key="2">
    <source>
        <dbReference type="Proteomes" id="UP001059596"/>
    </source>
</evidence>
<reference evidence="1" key="1">
    <citation type="journal article" date="2023" name="Genome Biol. Evol.">
        <title>Long-read-based Genome Assembly of Drosophila gunungcola Reveals Fewer Chemosensory Genes in Flower-breeding Species.</title>
        <authorList>
            <person name="Negi A."/>
            <person name="Liao B.Y."/>
            <person name="Yeh S.D."/>
        </authorList>
    </citation>
    <scope>NUCLEOTIDE SEQUENCE</scope>
    <source>
        <strain evidence="1">Sukarami</strain>
    </source>
</reference>
<sequence>MHVRAAGPSKKLARKNGLVVKRTSSIMKPTAQTGGHIVSVLVDPIQSHPIHSNPKQTETSPAVSCLSRYMRVPRGVAVGWFRGR</sequence>
<name>A0A9P9YWR1_9MUSC</name>
<dbReference type="AlphaFoldDB" id="A0A9P9YWR1"/>
<evidence type="ECO:0000313" key="1">
    <source>
        <dbReference type="EMBL" id="KAI8044508.1"/>
    </source>
</evidence>
<dbReference type="Proteomes" id="UP001059596">
    <property type="component" value="Chromosome 3R"/>
</dbReference>
<protein>
    <submittedName>
        <fullName evidence="1">Uncharacterized protein</fullName>
    </submittedName>
</protein>
<proteinExistence type="predicted"/>